<accession>A0A2T3W6A5</accession>
<name>A0A2T3W6A5_9DEIO</name>
<dbReference type="GO" id="GO:0003677">
    <property type="term" value="F:DNA binding"/>
    <property type="evidence" value="ECO:0007669"/>
    <property type="project" value="UniProtKB-KW"/>
</dbReference>
<evidence type="ECO:0000313" key="1">
    <source>
        <dbReference type="EMBL" id="PTA67425.1"/>
    </source>
</evidence>
<keyword evidence="1" id="KW-0238">DNA-binding</keyword>
<reference evidence="1 2" key="1">
    <citation type="submission" date="2018-03" db="EMBL/GenBank/DDBJ databases">
        <title>Draft genome of Deinococcus sp. OD32.</title>
        <authorList>
            <person name="Wang X.-P."/>
            <person name="Du Z.-J."/>
        </authorList>
    </citation>
    <scope>NUCLEOTIDE SEQUENCE [LARGE SCALE GENOMIC DNA]</scope>
    <source>
        <strain evidence="1 2">OD32</strain>
    </source>
</reference>
<dbReference type="EMBL" id="PYSV01000012">
    <property type="protein sequence ID" value="PTA67425.1"/>
    <property type="molecule type" value="Genomic_DNA"/>
</dbReference>
<dbReference type="Gene3D" id="1.10.150.20">
    <property type="entry name" value="5' to 3' exonuclease, C-terminal subdomain"/>
    <property type="match status" value="1"/>
</dbReference>
<keyword evidence="2" id="KW-1185">Reference proteome</keyword>
<proteinExistence type="predicted"/>
<organism evidence="1 2">
    <name type="scientific">Deinococcus arcticus</name>
    <dbReference type="NCBI Taxonomy" id="2136176"/>
    <lineage>
        <taxon>Bacteria</taxon>
        <taxon>Thermotogati</taxon>
        <taxon>Deinococcota</taxon>
        <taxon>Deinococci</taxon>
        <taxon>Deinococcales</taxon>
        <taxon>Deinococcaceae</taxon>
        <taxon>Deinococcus</taxon>
    </lineage>
</organism>
<dbReference type="Proteomes" id="UP000240317">
    <property type="component" value="Unassembled WGS sequence"/>
</dbReference>
<comment type="caution">
    <text evidence="1">The sequence shown here is derived from an EMBL/GenBank/DDBJ whole genome shotgun (WGS) entry which is preliminary data.</text>
</comment>
<evidence type="ECO:0000313" key="2">
    <source>
        <dbReference type="Proteomes" id="UP000240317"/>
    </source>
</evidence>
<dbReference type="SUPFAM" id="SSF47789">
    <property type="entry name" value="C-terminal domain of RNA polymerase alpha subunit"/>
    <property type="match status" value="1"/>
</dbReference>
<dbReference type="AlphaFoldDB" id="A0A2T3W6A5"/>
<protein>
    <submittedName>
        <fullName evidence="1">DNA-binding protein</fullName>
    </submittedName>
</protein>
<gene>
    <name evidence="1" type="ORF">C8263_12705</name>
</gene>
<sequence>MAAERAVTADALPAALGRPALRALAAAGLSTLPEVARLTERDLLALHGVGPTAVRRLREALAARGLTLRPG</sequence>